<keyword evidence="7" id="KW-1185">Reference proteome</keyword>
<comment type="function">
    <text evidence="3">May play a role in apoptosis regulation.</text>
</comment>
<dbReference type="PANTHER" id="PTHR12509:SF8">
    <property type="entry name" value="SPERMATOGENESIS-ASSOCIATED PROTEIN 4"/>
    <property type="match status" value="1"/>
</dbReference>
<dbReference type="GO" id="GO:0005930">
    <property type="term" value="C:axoneme"/>
    <property type="evidence" value="ECO:0007669"/>
    <property type="project" value="TreeGrafter"/>
</dbReference>
<dbReference type="GO" id="GO:0005634">
    <property type="term" value="C:nucleus"/>
    <property type="evidence" value="ECO:0007669"/>
    <property type="project" value="UniProtKB-SubCell"/>
</dbReference>
<dbReference type="Gene3D" id="1.10.418.10">
    <property type="entry name" value="Calponin-like domain"/>
    <property type="match status" value="1"/>
</dbReference>
<dbReference type="FunFam" id="1.10.418.10:FF:000061">
    <property type="entry name" value="Spermatogenesis associated 4"/>
    <property type="match status" value="1"/>
</dbReference>
<reference evidence="6 7" key="1">
    <citation type="submission" date="2024-05" db="EMBL/GenBank/DDBJ databases">
        <title>A high-quality chromosomal-level genome assembly of Topmouth culter (Culter alburnus).</title>
        <authorList>
            <person name="Zhao H."/>
        </authorList>
    </citation>
    <scope>NUCLEOTIDE SEQUENCE [LARGE SCALE GENOMIC DNA]</scope>
    <source>
        <strain evidence="6">CATC2023</strain>
        <tissue evidence="6">Muscle</tissue>
    </source>
</reference>
<dbReference type="InterPro" id="IPR036872">
    <property type="entry name" value="CH_dom_sf"/>
</dbReference>
<feature type="domain" description="CH-like" evidence="5">
    <location>
        <begin position="39"/>
        <end position="134"/>
    </location>
</feature>
<protein>
    <recommendedName>
        <fullName evidence="4">Spermatogenesis-associated protein 4</fullName>
    </recommendedName>
</protein>
<dbReference type="Proteomes" id="UP001479290">
    <property type="component" value="Unassembled WGS sequence"/>
</dbReference>
<gene>
    <name evidence="6" type="ORF">ABG768_006406</name>
</gene>
<dbReference type="GO" id="GO:0051493">
    <property type="term" value="P:regulation of cytoskeleton organization"/>
    <property type="evidence" value="ECO:0007669"/>
    <property type="project" value="TreeGrafter"/>
</dbReference>
<organism evidence="6 7">
    <name type="scientific">Culter alburnus</name>
    <name type="common">Topmouth culter</name>
    <dbReference type="NCBI Taxonomy" id="194366"/>
    <lineage>
        <taxon>Eukaryota</taxon>
        <taxon>Metazoa</taxon>
        <taxon>Chordata</taxon>
        <taxon>Craniata</taxon>
        <taxon>Vertebrata</taxon>
        <taxon>Euteleostomi</taxon>
        <taxon>Actinopterygii</taxon>
        <taxon>Neopterygii</taxon>
        <taxon>Teleostei</taxon>
        <taxon>Ostariophysi</taxon>
        <taxon>Cypriniformes</taxon>
        <taxon>Xenocyprididae</taxon>
        <taxon>Xenocypridinae</taxon>
        <taxon>Culter</taxon>
    </lineage>
</organism>
<dbReference type="EMBL" id="JAWDJR010000014">
    <property type="protein sequence ID" value="KAK9963195.1"/>
    <property type="molecule type" value="Genomic_DNA"/>
</dbReference>
<evidence type="ECO:0000259" key="5">
    <source>
        <dbReference type="Pfam" id="PF06294"/>
    </source>
</evidence>
<name>A0AAW1ZPE8_CULAL</name>
<accession>A0AAW1ZPE8</accession>
<dbReference type="PANTHER" id="PTHR12509">
    <property type="entry name" value="SPERMATOGENESIS-ASSOCIATED 4-RELATED"/>
    <property type="match status" value="1"/>
</dbReference>
<evidence type="ECO:0000256" key="3">
    <source>
        <dbReference type="ARBA" id="ARBA00058372"/>
    </source>
</evidence>
<dbReference type="Pfam" id="PF06294">
    <property type="entry name" value="CH_2"/>
    <property type="match status" value="1"/>
</dbReference>
<sequence length="248" mass="28436">MQGFCSPNKCEAAHRFCRYPLLQMAYSQSPKKAGIPREVLKWLQSLDLTFFPKNVRRDFSNGYLVAEIFSWYFPGDFHMHSYDNGASLPAKQSNWSQIEKFLVKQNISLMKEIIDGTIHCKPGAAELLVQEIYTILTNRRIQTIQQVEQGFTDKAYQDQLPMVARSTASVAIKSNLSLSEVIAEPNIITNQRKVLAIIHRHIEQRKEERTQDPRRFNVKPTLGEQAVRLRPLLVSEPNLQMNTSQAAC</sequence>
<evidence type="ECO:0000256" key="2">
    <source>
        <dbReference type="ARBA" id="ARBA00023242"/>
    </source>
</evidence>
<evidence type="ECO:0000256" key="4">
    <source>
        <dbReference type="ARBA" id="ARBA00071322"/>
    </source>
</evidence>
<evidence type="ECO:0000313" key="7">
    <source>
        <dbReference type="Proteomes" id="UP001479290"/>
    </source>
</evidence>
<keyword evidence="2" id="KW-0539">Nucleus</keyword>
<dbReference type="InterPro" id="IPR052111">
    <property type="entry name" value="Spermatogenesis_Ciliary_MAP"/>
</dbReference>
<dbReference type="GO" id="GO:0008017">
    <property type="term" value="F:microtubule binding"/>
    <property type="evidence" value="ECO:0007669"/>
    <property type="project" value="TreeGrafter"/>
</dbReference>
<evidence type="ECO:0000313" key="6">
    <source>
        <dbReference type="EMBL" id="KAK9963195.1"/>
    </source>
</evidence>
<comment type="subcellular location">
    <subcellularLocation>
        <location evidence="1">Nucleus</location>
    </subcellularLocation>
</comment>
<dbReference type="AlphaFoldDB" id="A0AAW1ZPE8"/>
<evidence type="ECO:0000256" key="1">
    <source>
        <dbReference type="ARBA" id="ARBA00004123"/>
    </source>
</evidence>
<comment type="caution">
    <text evidence="6">The sequence shown here is derived from an EMBL/GenBank/DDBJ whole genome shotgun (WGS) entry which is preliminary data.</text>
</comment>
<dbReference type="InterPro" id="IPR010441">
    <property type="entry name" value="CH_2"/>
</dbReference>
<proteinExistence type="predicted"/>